<dbReference type="AlphaFoldDB" id="A0A9D1K3R8"/>
<evidence type="ECO:0000313" key="7">
    <source>
        <dbReference type="EMBL" id="HIS82806.1"/>
    </source>
</evidence>
<keyword evidence="2" id="KW-1003">Cell membrane</keyword>
<evidence type="ECO:0008006" key="9">
    <source>
        <dbReference type="Google" id="ProtNLM"/>
    </source>
</evidence>
<dbReference type="EMBL" id="DVJO01000091">
    <property type="protein sequence ID" value="HIS82806.1"/>
    <property type="molecule type" value="Genomic_DNA"/>
</dbReference>
<comment type="subcellular location">
    <subcellularLocation>
        <location evidence="1">Cell inner membrane</location>
    </subcellularLocation>
</comment>
<reference evidence="7" key="1">
    <citation type="submission" date="2020-10" db="EMBL/GenBank/DDBJ databases">
        <authorList>
            <person name="Gilroy R."/>
        </authorList>
    </citation>
    <scope>NUCLEOTIDE SEQUENCE</scope>
    <source>
        <strain evidence="7">CHK152-2994</strain>
    </source>
</reference>
<dbReference type="InterPro" id="IPR004960">
    <property type="entry name" value="LipA_acyltrans"/>
</dbReference>
<proteinExistence type="predicted"/>
<keyword evidence="3" id="KW-0997">Cell inner membrane</keyword>
<keyword evidence="5" id="KW-0472">Membrane</keyword>
<accession>A0A9D1K3R8</accession>
<dbReference type="GO" id="GO:0005886">
    <property type="term" value="C:plasma membrane"/>
    <property type="evidence" value="ECO:0007669"/>
    <property type="project" value="UniProtKB-SubCell"/>
</dbReference>
<evidence type="ECO:0000256" key="5">
    <source>
        <dbReference type="ARBA" id="ARBA00023136"/>
    </source>
</evidence>
<comment type="caution">
    <text evidence="7">The sequence shown here is derived from an EMBL/GenBank/DDBJ whole genome shotgun (WGS) entry which is preliminary data.</text>
</comment>
<dbReference type="Proteomes" id="UP000824139">
    <property type="component" value="Unassembled WGS sequence"/>
</dbReference>
<dbReference type="GO" id="GO:0009247">
    <property type="term" value="P:glycolipid biosynthetic process"/>
    <property type="evidence" value="ECO:0007669"/>
    <property type="project" value="UniProtKB-ARBA"/>
</dbReference>
<evidence type="ECO:0000256" key="3">
    <source>
        <dbReference type="ARBA" id="ARBA00022519"/>
    </source>
</evidence>
<dbReference type="GO" id="GO:0016746">
    <property type="term" value="F:acyltransferase activity"/>
    <property type="evidence" value="ECO:0007669"/>
    <property type="project" value="UniProtKB-KW"/>
</dbReference>
<dbReference type="PANTHER" id="PTHR30606:SF10">
    <property type="entry name" value="PHOSPHATIDYLINOSITOL MANNOSIDE ACYLTRANSFERASE"/>
    <property type="match status" value="1"/>
</dbReference>
<evidence type="ECO:0000256" key="4">
    <source>
        <dbReference type="ARBA" id="ARBA00022679"/>
    </source>
</evidence>
<name>A0A9D1K3R8_9BACT</name>
<gene>
    <name evidence="7" type="ORF">IAD41_04290</name>
</gene>
<keyword evidence="4" id="KW-0808">Transferase</keyword>
<organism evidence="7 8">
    <name type="scientific">Candidatus Scatenecus faecavium</name>
    <dbReference type="NCBI Taxonomy" id="2840915"/>
    <lineage>
        <taxon>Bacteria</taxon>
        <taxon>Candidatus Scatenecus</taxon>
    </lineage>
</organism>
<protein>
    <recommendedName>
        <fullName evidence="9">Lipid A biosynthesis lauroyl acyltransferase</fullName>
    </recommendedName>
</protein>
<evidence type="ECO:0000256" key="6">
    <source>
        <dbReference type="ARBA" id="ARBA00023315"/>
    </source>
</evidence>
<sequence>MTKWFQVKEQAAGTKRLLLTWWIYKHFGEFPLRLIAFFITAGTFVHAKDLRKYSKKYFEVLYKFTGKKSLKPSNLNSFKHFLNYANSLADKMLAFTGNYSPEKLTFATEDLKADFEKIMDEKQGAFLISTHIGNIEMMREFMFLKDYAEKVKVNAFMQKNQCEIFNGFLEKISQQHNLELFAIEDIDIETSIKIKEKLENGELVYMAGDRLSAQTEDKFYEISFLNRTIKLPLGIMRFILLLECPVYFIVCAKEQTKYVIDYEKFIPAGDKKENLAKIQKEFGEFLEKNTLKYPYQFYHFYDLFGENTGK</sequence>
<dbReference type="PANTHER" id="PTHR30606">
    <property type="entry name" value="LIPID A BIOSYNTHESIS LAUROYL ACYLTRANSFERASE"/>
    <property type="match status" value="1"/>
</dbReference>
<evidence type="ECO:0000256" key="2">
    <source>
        <dbReference type="ARBA" id="ARBA00022475"/>
    </source>
</evidence>
<evidence type="ECO:0000313" key="8">
    <source>
        <dbReference type="Proteomes" id="UP000824139"/>
    </source>
</evidence>
<reference evidence="7" key="2">
    <citation type="journal article" date="2021" name="PeerJ">
        <title>Extensive microbial diversity within the chicken gut microbiome revealed by metagenomics and culture.</title>
        <authorList>
            <person name="Gilroy R."/>
            <person name="Ravi A."/>
            <person name="Getino M."/>
            <person name="Pursley I."/>
            <person name="Horton D.L."/>
            <person name="Alikhan N.F."/>
            <person name="Baker D."/>
            <person name="Gharbi K."/>
            <person name="Hall N."/>
            <person name="Watson M."/>
            <person name="Adriaenssens E.M."/>
            <person name="Foster-Nyarko E."/>
            <person name="Jarju S."/>
            <person name="Secka A."/>
            <person name="Antonio M."/>
            <person name="Oren A."/>
            <person name="Chaudhuri R.R."/>
            <person name="La Ragione R."/>
            <person name="Hildebrand F."/>
            <person name="Pallen M.J."/>
        </authorList>
    </citation>
    <scope>NUCLEOTIDE SEQUENCE</scope>
    <source>
        <strain evidence="7">CHK152-2994</strain>
    </source>
</reference>
<keyword evidence="6" id="KW-0012">Acyltransferase</keyword>
<evidence type="ECO:0000256" key="1">
    <source>
        <dbReference type="ARBA" id="ARBA00004533"/>
    </source>
</evidence>